<reference evidence="9" key="2">
    <citation type="submission" date="2020-09" db="EMBL/GenBank/DDBJ databases">
        <authorList>
            <person name="Sun Q."/>
            <person name="Zhou Y."/>
        </authorList>
    </citation>
    <scope>NUCLEOTIDE SEQUENCE</scope>
    <source>
        <strain evidence="9">CGMCC 1.12919</strain>
    </source>
</reference>
<evidence type="ECO:0000256" key="1">
    <source>
        <dbReference type="ARBA" id="ARBA00005329"/>
    </source>
</evidence>
<protein>
    <recommendedName>
        <fullName evidence="2">catalase</fullName>
        <ecNumber evidence="2">1.11.1.6</ecNumber>
    </recommendedName>
</protein>
<dbReference type="GO" id="GO:0042542">
    <property type="term" value="P:response to hydrogen peroxide"/>
    <property type="evidence" value="ECO:0007669"/>
    <property type="project" value="TreeGrafter"/>
</dbReference>
<evidence type="ECO:0000256" key="4">
    <source>
        <dbReference type="ARBA" id="ARBA00022617"/>
    </source>
</evidence>
<dbReference type="SMART" id="SM01060">
    <property type="entry name" value="Catalase"/>
    <property type="match status" value="1"/>
</dbReference>
<comment type="caution">
    <text evidence="9">The sequence shown here is derived from an EMBL/GenBank/DDBJ whole genome shotgun (WGS) entry which is preliminary data.</text>
</comment>
<sequence length="316" mass="33141">MFTRRFAMSRFGAATPAAIVDALRAVAGDPSTAGASFARGRCVRGTYAPSDHAGDITKSRSFTRPSRILARFSVGGGDANGAAAGKLRGFSFSLGADAHRSDIVAQSAPVHYARTLEQMLGFIEARRPRAGGRPDPEAIGAFCAAHPETLHQSDCIADTPPPPSYAGTVYWGVHAFPATSATGETRFIKFKIVPVGGEAGRGAEESATTAAVLLDDLAWRIAAGDVRFSVMALPGRPGDPILDVTARWPEEDDREAIRLGTLVVTGMEVECARGALPFDPATLAEGIGLPADEIFAARRACAVSPARLPIGWSQPI</sequence>
<keyword evidence="6" id="KW-0560">Oxidoreductase</keyword>
<dbReference type="Proteomes" id="UP000637002">
    <property type="component" value="Unassembled WGS sequence"/>
</dbReference>
<name>A0A916XKX9_9HYPH</name>
<reference evidence="9" key="1">
    <citation type="journal article" date="2014" name="Int. J. Syst. Evol. Microbiol.">
        <title>Complete genome sequence of Corynebacterium casei LMG S-19264T (=DSM 44701T), isolated from a smear-ripened cheese.</title>
        <authorList>
            <consortium name="US DOE Joint Genome Institute (JGI-PGF)"/>
            <person name="Walter F."/>
            <person name="Albersmeier A."/>
            <person name="Kalinowski J."/>
            <person name="Ruckert C."/>
        </authorList>
    </citation>
    <scope>NUCLEOTIDE SEQUENCE</scope>
    <source>
        <strain evidence="9">CGMCC 1.12919</strain>
    </source>
</reference>
<dbReference type="EC" id="1.11.1.6" evidence="2"/>
<dbReference type="Pfam" id="PF00199">
    <property type="entry name" value="Catalase"/>
    <property type="match status" value="1"/>
</dbReference>
<evidence type="ECO:0000256" key="6">
    <source>
        <dbReference type="ARBA" id="ARBA00023002"/>
    </source>
</evidence>
<proteinExistence type="inferred from homology"/>
<keyword evidence="7" id="KW-0408">Iron</keyword>
<dbReference type="PROSITE" id="PS51402">
    <property type="entry name" value="CATALASE_3"/>
    <property type="match status" value="1"/>
</dbReference>
<dbReference type="GO" id="GO:0020037">
    <property type="term" value="F:heme binding"/>
    <property type="evidence" value="ECO:0007669"/>
    <property type="project" value="InterPro"/>
</dbReference>
<keyword evidence="3 9" id="KW-0575">Peroxidase</keyword>
<gene>
    <name evidence="9" type="ORF">GCM10010994_45350</name>
</gene>
<dbReference type="GO" id="GO:0004096">
    <property type="term" value="F:catalase activity"/>
    <property type="evidence" value="ECO:0007669"/>
    <property type="project" value="InterPro"/>
</dbReference>
<keyword evidence="4" id="KW-0349">Heme</keyword>
<evidence type="ECO:0000259" key="8">
    <source>
        <dbReference type="SMART" id="SM01060"/>
    </source>
</evidence>
<organism evidence="9 10">
    <name type="scientific">Chelatococcus reniformis</name>
    <dbReference type="NCBI Taxonomy" id="1494448"/>
    <lineage>
        <taxon>Bacteria</taxon>
        <taxon>Pseudomonadati</taxon>
        <taxon>Pseudomonadota</taxon>
        <taxon>Alphaproteobacteria</taxon>
        <taxon>Hyphomicrobiales</taxon>
        <taxon>Chelatococcaceae</taxon>
        <taxon>Chelatococcus</taxon>
    </lineage>
</organism>
<accession>A0A916XKX9</accession>
<dbReference type="InterPro" id="IPR018028">
    <property type="entry name" value="Catalase"/>
</dbReference>
<evidence type="ECO:0000256" key="7">
    <source>
        <dbReference type="ARBA" id="ARBA00023004"/>
    </source>
</evidence>
<evidence type="ECO:0000313" key="10">
    <source>
        <dbReference type="Proteomes" id="UP000637002"/>
    </source>
</evidence>
<dbReference type="PANTHER" id="PTHR11465">
    <property type="entry name" value="CATALASE"/>
    <property type="match status" value="1"/>
</dbReference>
<dbReference type="EMBL" id="BMGG01000008">
    <property type="protein sequence ID" value="GGC82353.1"/>
    <property type="molecule type" value="Genomic_DNA"/>
</dbReference>
<evidence type="ECO:0000256" key="2">
    <source>
        <dbReference type="ARBA" id="ARBA00012314"/>
    </source>
</evidence>
<evidence type="ECO:0000256" key="5">
    <source>
        <dbReference type="ARBA" id="ARBA00022723"/>
    </source>
</evidence>
<comment type="similarity">
    <text evidence="1">Belongs to the catalase family.</text>
</comment>
<keyword evidence="5" id="KW-0479">Metal-binding</keyword>
<dbReference type="GO" id="GO:0042744">
    <property type="term" value="P:hydrogen peroxide catabolic process"/>
    <property type="evidence" value="ECO:0007669"/>
    <property type="project" value="TreeGrafter"/>
</dbReference>
<keyword evidence="10" id="KW-1185">Reference proteome</keyword>
<evidence type="ECO:0000256" key="3">
    <source>
        <dbReference type="ARBA" id="ARBA00022559"/>
    </source>
</evidence>
<dbReference type="InterPro" id="IPR020835">
    <property type="entry name" value="Catalase_sf"/>
</dbReference>
<dbReference type="AlphaFoldDB" id="A0A916XKX9"/>
<dbReference type="Gene3D" id="1.20.1280.120">
    <property type="match status" value="1"/>
</dbReference>
<dbReference type="Gene3D" id="2.40.180.10">
    <property type="entry name" value="Catalase core domain"/>
    <property type="match status" value="1"/>
</dbReference>
<dbReference type="PANTHER" id="PTHR11465:SF9">
    <property type="entry name" value="CATALASE"/>
    <property type="match status" value="1"/>
</dbReference>
<dbReference type="SUPFAM" id="SSF56634">
    <property type="entry name" value="Heme-dependent catalase-like"/>
    <property type="match status" value="1"/>
</dbReference>
<evidence type="ECO:0000313" key="9">
    <source>
        <dbReference type="EMBL" id="GGC82353.1"/>
    </source>
</evidence>
<dbReference type="GO" id="GO:0005737">
    <property type="term" value="C:cytoplasm"/>
    <property type="evidence" value="ECO:0007669"/>
    <property type="project" value="TreeGrafter"/>
</dbReference>
<dbReference type="GO" id="GO:0046872">
    <property type="term" value="F:metal ion binding"/>
    <property type="evidence" value="ECO:0007669"/>
    <property type="project" value="UniProtKB-KW"/>
</dbReference>
<dbReference type="InterPro" id="IPR011614">
    <property type="entry name" value="Catalase_core"/>
</dbReference>
<feature type="domain" description="Catalase core" evidence="8">
    <location>
        <begin position="8"/>
        <end position="316"/>
    </location>
</feature>